<sequence>MADEFRVVKFPDFDSAPGCPVVMPQPSPDQHGDGSVHLGVHLCIPTRTELHPGPGLRTVAAREANFRTLGVVMADANDRLAVLMRDAGFSHKSLARAVVAAAARAGENVTCDHTYVARWLKGSIPRGRMPEFIAEAVSGKAGRRLTIDDIGMGGAAVASVKSDLGLDFADSAETTATVVTNLWRADLAEAGALTRTLPDSAAWNTASIRWLVAPPDGDLTRQGNRSVGLVDVEMIRSTADAFSMLDGRFGGGHARRALIQYLHTDVRPMLDGTYSDAIGKQLHSAVAEALLLAAWMSYDSGLHGVAQRYFIQALRMTQAAGDRLLGGSVLSAMSHQATFIGRFQDAATLARAAVAGPAGSLTPTLTAQFRAMEARALSRLGDARGCDIALTEAERHLALRTPDSDPEYIAYFDEVELAAEFGHCFRDLGRSVQATERGANSIFGDGMNTRSDFFAAMVQAEAYVAQGEIGRGFDVALDALRIGEGLKSARCAHYVVEFQGRITAGMMRTPEFRSFVQQAEGLKLWSAMERR</sequence>
<dbReference type="AlphaFoldDB" id="A0AA90H6L8"/>
<gene>
    <name evidence="1" type="ORF">POF50_019685</name>
</gene>
<accession>A0AA90H6L8</accession>
<evidence type="ECO:0000313" key="1">
    <source>
        <dbReference type="EMBL" id="MDI5971524.1"/>
    </source>
</evidence>
<comment type="caution">
    <text evidence="1">The sequence shown here is derived from an EMBL/GenBank/DDBJ whole genome shotgun (WGS) entry which is preliminary data.</text>
</comment>
<organism evidence="1">
    <name type="scientific">Streptantibioticus silvisoli</name>
    <dbReference type="NCBI Taxonomy" id="2705255"/>
    <lineage>
        <taxon>Bacteria</taxon>
        <taxon>Bacillati</taxon>
        <taxon>Actinomycetota</taxon>
        <taxon>Actinomycetes</taxon>
        <taxon>Kitasatosporales</taxon>
        <taxon>Streptomycetaceae</taxon>
        <taxon>Streptantibioticus</taxon>
    </lineage>
</organism>
<evidence type="ECO:0008006" key="2">
    <source>
        <dbReference type="Google" id="ProtNLM"/>
    </source>
</evidence>
<proteinExistence type="predicted"/>
<name>A0AA90H6L8_9ACTN</name>
<dbReference type="EMBL" id="JABXJJ020000023">
    <property type="protein sequence ID" value="MDI5971524.1"/>
    <property type="molecule type" value="Genomic_DNA"/>
</dbReference>
<protein>
    <recommendedName>
        <fullName evidence="2">Sporulation protein</fullName>
    </recommendedName>
</protein>
<reference evidence="1" key="1">
    <citation type="submission" date="2023-05" db="EMBL/GenBank/DDBJ databases">
        <title>Streptantibioticus silvisoli sp. nov., acidotolerant actinomycetes 1 from pine litter.</title>
        <authorList>
            <person name="Swiecimska M."/>
            <person name="Golinska P."/>
            <person name="Sangal V."/>
            <person name="Wachnowicz B."/>
            <person name="Goodfellow M."/>
        </authorList>
    </citation>
    <scope>NUCLEOTIDE SEQUENCE</scope>
    <source>
        <strain evidence="1">SL13</strain>
    </source>
</reference>
<dbReference type="RefSeq" id="WP_271312952.1">
    <property type="nucleotide sequence ID" value="NZ_JABXJJ020000023.1"/>
</dbReference>